<organism evidence="1 2">
    <name type="scientific">Amphibiibacter pelophylacis</name>
    <dbReference type="NCBI Taxonomy" id="1799477"/>
    <lineage>
        <taxon>Bacteria</taxon>
        <taxon>Pseudomonadati</taxon>
        <taxon>Pseudomonadota</taxon>
        <taxon>Betaproteobacteria</taxon>
        <taxon>Burkholderiales</taxon>
        <taxon>Sphaerotilaceae</taxon>
        <taxon>Amphibiibacter</taxon>
    </lineage>
</organism>
<proteinExistence type="predicted"/>
<comment type="caution">
    <text evidence="1">The sequence shown here is derived from an EMBL/GenBank/DDBJ whole genome shotgun (WGS) entry which is preliminary data.</text>
</comment>
<protein>
    <submittedName>
        <fullName evidence="1">NAD(P)H-dependent oxidoreductase subunit E</fullName>
    </submittedName>
</protein>
<dbReference type="EMBL" id="JAWDIE010000001">
    <property type="protein sequence ID" value="MEJ7136831.1"/>
    <property type="molecule type" value="Genomic_DNA"/>
</dbReference>
<accession>A0ACC6NXY8</accession>
<reference evidence="1" key="1">
    <citation type="submission" date="2023-10" db="EMBL/GenBank/DDBJ databases">
        <title>Amphibacter perezi, gen. nov., sp. nov. a novel taxa of the family Comamonadaceae, class Betaproteobacteria isolated from the skin microbiota of Pelophylax perezi from different populations.</title>
        <authorList>
            <person name="Costa S."/>
            <person name="Proenca D.N."/>
            <person name="Lopes I."/>
            <person name="Morais P.V."/>
        </authorList>
    </citation>
    <scope>NUCLEOTIDE SEQUENCE</scope>
    <source>
        <strain evidence="1">SL12-8</strain>
    </source>
</reference>
<evidence type="ECO:0000313" key="1">
    <source>
        <dbReference type="EMBL" id="MEJ7136831.1"/>
    </source>
</evidence>
<dbReference type="Proteomes" id="UP001364695">
    <property type="component" value="Unassembled WGS sequence"/>
</dbReference>
<evidence type="ECO:0000313" key="2">
    <source>
        <dbReference type="Proteomes" id="UP001364695"/>
    </source>
</evidence>
<gene>
    <name evidence="1" type="ORF">RV045_00105</name>
</gene>
<sequence>MNYFERHIFFCTNQRDNGERACAQFDANALLETCKVAVKTGDLAGPGKVRVSKAGCLGRCAGGPVAVVYPESTWYSFVDRDDVLEVVEEHLRHGRVVERLVLPDSVGV</sequence>
<name>A0ACC6NXY8_9BURK</name>
<keyword evidence="2" id="KW-1185">Reference proteome</keyword>